<comment type="similarity">
    <text evidence="1">Belongs to the iron/ascorbate-dependent oxidoreductase family.</text>
</comment>
<dbReference type="AlphaFoldDB" id="C1EBA5"/>
<feature type="domain" description="Fe2OG dioxygenase" evidence="2">
    <location>
        <begin position="171"/>
        <end position="303"/>
    </location>
</feature>
<dbReference type="Pfam" id="PF14226">
    <property type="entry name" value="DIOX_N"/>
    <property type="match status" value="1"/>
</dbReference>
<dbReference type="InterPro" id="IPR005123">
    <property type="entry name" value="Oxoglu/Fe-dep_dioxygenase_dom"/>
</dbReference>
<name>C1EBA5_MICCC</name>
<evidence type="ECO:0000259" key="2">
    <source>
        <dbReference type="PROSITE" id="PS51471"/>
    </source>
</evidence>
<evidence type="ECO:0000313" key="4">
    <source>
        <dbReference type="Proteomes" id="UP000002009"/>
    </source>
</evidence>
<keyword evidence="1" id="KW-0479">Metal-binding</keyword>
<sequence>MPSLPTVDFSAFMSDEGIVVGDEPTAAQLSCAARINEACRDDTGFLYMTNFGITDEDVADAFSKSAALFALGNDEKAKLNPYDPVTNLGFSAFASEALNARRPADLREGFKYKNNDVFDNVMRGTPAGFAETCEGFYRKCLAAARRIAVACALALELPSDDSRFFERNFQVVDQCTLQFLHFPPVDAAAAVNDDDIATQLRVGEHTDFGMVTLLFHDSVVNGAGLQVKKAATDQVGGAAGGEFDGAEWMEAPGRGGATAVVNTGALMARWTNDEWRATAHRVVAGPPEVAVRDRYSIAFFFDPDKDAIIETHPACLARTGREARYAPISARDFVMMKIMEMQKTASEAGVKAAY</sequence>
<dbReference type="PROSITE" id="PS51471">
    <property type="entry name" value="FE2OG_OXY"/>
    <property type="match status" value="1"/>
</dbReference>
<dbReference type="PANTHER" id="PTHR47990">
    <property type="entry name" value="2-OXOGLUTARATE (2OG) AND FE(II)-DEPENDENT OXYGENASE SUPERFAMILY PROTEIN-RELATED"/>
    <property type="match status" value="1"/>
</dbReference>
<dbReference type="Gene3D" id="2.60.120.330">
    <property type="entry name" value="B-lactam Antibiotic, Isopenicillin N Synthase, Chain"/>
    <property type="match status" value="1"/>
</dbReference>
<dbReference type="OMA" id="SCAARIN"/>
<dbReference type="eggNOG" id="KOG0143">
    <property type="taxonomic scope" value="Eukaryota"/>
</dbReference>
<dbReference type="Proteomes" id="UP000002009">
    <property type="component" value="Chromosome 7"/>
</dbReference>
<accession>C1EBA5</accession>
<dbReference type="InterPro" id="IPR027443">
    <property type="entry name" value="IPNS-like_sf"/>
</dbReference>
<reference evidence="3 4" key="1">
    <citation type="journal article" date="2009" name="Science">
        <title>Green evolution and dynamic adaptations revealed by genomes of the marine picoeukaryotes Micromonas.</title>
        <authorList>
            <person name="Worden A.Z."/>
            <person name="Lee J.H."/>
            <person name="Mock T."/>
            <person name="Rouze P."/>
            <person name="Simmons M.P."/>
            <person name="Aerts A.L."/>
            <person name="Allen A.E."/>
            <person name="Cuvelier M.L."/>
            <person name="Derelle E."/>
            <person name="Everett M.V."/>
            <person name="Foulon E."/>
            <person name="Grimwood J."/>
            <person name="Gundlach H."/>
            <person name="Henrissat B."/>
            <person name="Napoli C."/>
            <person name="McDonald S.M."/>
            <person name="Parker M.S."/>
            <person name="Rombauts S."/>
            <person name="Salamov A."/>
            <person name="Von Dassow P."/>
            <person name="Badger J.H."/>
            <person name="Coutinho P.M."/>
            <person name="Demir E."/>
            <person name="Dubchak I."/>
            <person name="Gentemann C."/>
            <person name="Eikrem W."/>
            <person name="Gready J.E."/>
            <person name="John U."/>
            <person name="Lanier W."/>
            <person name="Lindquist E.A."/>
            <person name="Lucas S."/>
            <person name="Mayer K.F."/>
            <person name="Moreau H."/>
            <person name="Not F."/>
            <person name="Otillar R."/>
            <person name="Panaud O."/>
            <person name="Pangilinan J."/>
            <person name="Paulsen I."/>
            <person name="Piegu B."/>
            <person name="Poliakov A."/>
            <person name="Robbens S."/>
            <person name="Schmutz J."/>
            <person name="Toulza E."/>
            <person name="Wyss T."/>
            <person name="Zelensky A."/>
            <person name="Zhou K."/>
            <person name="Armbrust E.V."/>
            <person name="Bhattacharya D."/>
            <person name="Goodenough U.W."/>
            <person name="Van de Peer Y."/>
            <person name="Grigoriev I.V."/>
        </authorList>
    </citation>
    <scope>NUCLEOTIDE SEQUENCE [LARGE SCALE GENOMIC DNA]</scope>
    <source>
        <strain evidence="4">RCC299 / NOUM17</strain>
    </source>
</reference>
<dbReference type="InterPro" id="IPR026992">
    <property type="entry name" value="DIOX_N"/>
</dbReference>
<protein>
    <recommendedName>
        <fullName evidence="2">Fe2OG dioxygenase domain-containing protein</fullName>
    </recommendedName>
</protein>
<organism evidence="3 4">
    <name type="scientific">Micromonas commoda (strain RCC299 / NOUM17 / CCMP2709)</name>
    <name type="common">Picoplanktonic green alga</name>
    <dbReference type="NCBI Taxonomy" id="296587"/>
    <lineage>
        <taxon>Eukaryota</taxon>
        <taxon>Viridiplantae</taxon>
        <taxon>Chlorophyta</taxon>
        <taxon>Mamiellophyceae</taxon>
        <taxon>Mamiellales</taxon>
        <taxon>Mamiellaceae</taxon>
        <taxon>Micromonas</taxon>
    </lineage>
</organism>
<evidence type="ECO:0000313" key="3">
    <source>
        <dbReference type="EMBL" id="ACO64998.1"/>
    </source>
</evidence>
<dbReference type="RefSeq" id="XP_002503740.1">
    <property type="nucleotide sequence ID" value="XM_002503694.1"/>
</dbReference>
<proteinExistence type="inferred from homology"/>
<dbReference type="Pfam" id="PF03171">
    <property type="entry name" value="2OG-FeII_Oxy"/>
    <property type="match status" value="1"/>
</dbReference>
<dbReference type="EMBL" id="CP001328">
    <property type="protein sequence ID" value="ACO64998.1"/>
    <property type="molecule type" value="Genomic_DNA"/>
</dbReference>
<keyword evidence="1" id="KW-0408">Iron</keyword>
<dbReference type="InterPro" id="IPR050231">
    <property type="entry name" value="Iron_ascorbate_oxido_reductase"/>
</dbReference>
<dbReference type="GO" id="GO:0016491">
    <property type="term" value="F:oxidoreductase activity"/>
    <property type="evidence" value="ECO:0007669"/>
    <property type="project" value="UniProtKB-KW"/>
</dbReference>
<dbReference type="GeneID" id="8245380"/>
<gene>
    <name evidence="3" type="ORF">MICPUN_101662</name>
</gene>
<dbReference type="KEGG" id="mis:MICPUN_101662"/>
<dbReference type="GO" id="GO:0046872">
    <property type="term" value="F:metal ion binding"/>
    <property type="evidence" value="ECO:0007669"/>
    <property type="project" value="UniProtKB-KW"/>
</dbReference>
<dbReference type="SUPFAM" id="SSF51197">
    <property type="entry name" value="Clavaminate synthase-like"/>
    <property type="match status" value="1"/>
</dbReference>
<dbReference type="STRING" id="296587.C1EBA5"/>
<keyword evidence="1" id="KW-0560">Oxidoreductase</keyword>
<evidence type="ECO:0000256" key="1">
    <source>
        <dbReference type="RuleBase" id="RU003682"/>
    </source>
</evidence>
<dbReference type="OrthoDB" id="498272at2759"/>
<dbReference type="InParanoid" id="C1EBA5"/>
<dbReference type="InterPro" id="IPR044861">
    <property type="entry name" value="IPNS-like_FE2OG_OXY"/>
</dbReference>
<keyword evidence="4" id="KW-1185">Reference proteome</keyword>
<dbReference type="FunCoup" id="C1EBA5">
    <property type="interactions" value="135"/>
</dbReference>